<keyword evidence="2" id="KW-1185">Reference proteome</keyword>
<comment type="caution">
    <text evidence="1">The sequence shown here is derived from an EMBL/GenBank/DDBJ whole genome shotgun (WGS) entry which is preliminary data.</text>
</comment>
<accession>A0ABT9UWX0</accession>
<reference evidence="1 2" key="1">
    <citation type="submission" date="2023-07" db="EMBL/GenBank/DDBJ databases">
        <title>Genomic Encyclopedia of Type Strains, Phase IV (KMG-IV): sequencing the most valuable type-strain genomes for metagenomic binning, comparative biology and taxonomic classification.</title>
        <authorList>
            <person name="Goeker M."/>
        </authorList>
    </citation>
    <scope>NUCLEOTIDE SEQUENCE [LARGE SCALE GENOMIC DNA]</scope>
    <source>
        <strain evidence="1 2">DSM 20694</strain>
    </source>
</reference>
<dbReference type="Proteomes" id="UP001228504">
    <property type="component" value="Unassembled WGS sequence"/>
</dbReference>
<name>A0ABT9UWX0_9FIRM</name>
<evidence type="ECO:0000313" key="1">
    <source>
        <dbReference type="EMBL" id="MDQ0150809.1"/>
    </source>
</evidence>
<gene>
    <name evidence="1" type="ORF">J2S18_002783</name>
</gene>
<evidence type="ECO:0000313" key="2">
    <source>
        <dbReference type="Proteomes" id="UP001228504"/>
    </source>
</evidence>
<dbReference type="RefSeq" id="WP_307487610.1">
    <property type="nucleotide sequence ID" value="NZ_JAUSUF010000013.1"/>
</dbReference>
<protein>
    <recommendedName>
        <fullName evidence="3">Lipoprotein</fullName>
    </recommendedName>
</protein>
<dbReference type="EMBL" id="JAUSUF010000013">
    <property type="protein sequence ID" value="MDQ0150809.1"/>
    <property type="molecule type" value="Genomic_DNA"/>
</dbReference>
<sequence length="69" mass="7776">MKGKKLAILLTVLISVSILSLGGCSLRVLTRRKEKIEITNGRKRTEEEIKANKDVITEINAQELKEKLN</sequence>
<proteinExistence type="predicted"/>
<evidence type="ECO:0008006" key="3">
    <source>
        <dbReference type="Google" id="ProtNLM"/>
    </source>
</evidence>
<organism evidence="1 2">
    <name type="scientific">Eubacterium multiforme</name>
    <dbReference type="NCBI Taxonomy" id="83339"/>
    <lineage>
        <taxon>Bacteria</taxon>
        <taxon>Bacillati</taxon>
        <taxon>Bacillota</taxon>
        <taxon>Clostridia</taxon>
        <taxon>Eubacteriales</taxon>
        <taxon>Eubacteriaceae</taxon>
        <taxon>Eubacterium</taxon>
    </lineage>
</organism>
<dbReference type="PROSITE" id="PS51257">
    <property type="entry name" value="PROKAR_LIPOPROTEIN"/>
    <property type="match status" value="1"/>
</dbReference>